<sequence>MEREYSTVPWSDLDFIRELRPAIKVPYKPKQCKKFLAELSIASVDGIDAKGGSKSDNKSENKFDTTGFLHDTSLSSYDEQPGVLVFKPLFKQPSFGRWVQMEVKVTESETGVNGDSEDTKYYPVGEVWIGHEYEAHSLQRIAKIKKIAEKKSPRTHIDYPNIPQVPLQASLLPRITHRLQLRA</sequence>
<reference evidence="1" key="1">
    <citation type="submission" date="2011-11" db="EMBL/GenBank/DDBJ databases">
        <title>The Genome Sequence of Fusarium oxysporum Cotton.</title>
        <authorList>
            <consortium name="The Broad Institute Genome Sequencing Platform"/>
            <person name="Ma L.-J."/>
            <person name="Gale L.R."/>
            <person name="Schwartz D.C."/>
            <person name="Zhou S."/>
            <person name="Corby-Kistler H."/>
            <person name="Young S.K."/>
            <person name="Zeng Q."/>
            <person name="Gargeya S."/>
            <person name="Fitzgerald M."/>
            <person name="Haas B."/>
            <person name="Abouelleil A."/>
            <person name="Alvarado L."/>
            <person name="Arachchi H.M."/>
            <person name="Berlin A."/>
            <person name="Brown A."/>
            <person name="Chapman S.B."/>
            <person name="Chen Z."/>
            <person name="Dunbar C."/>
            <person name="Freedman E."/>
            <person name="Gearin G."/>
            <person name="Goldberg J."/>
            <person name="Griggs A."/>
            <person name="Gujja S."/>
            <person name="Heiman D."/>
            <person name="Howarth C."/>
            <person name="Larson L."/>
            <person name="Lui A."/>
            <person name="MacDonald P.J.P."/>
            <person name="Montmayeur A."/>
            <person name="Murphy C."/>
            <person name="Neiman D."/>
            <person name="Pearson M."/>
            <person name="Priest M."/>
            <person name="Roberts A."/>
            <person name="Saif S."/>
            <person name="Shea T."/>
            <person name="Shenoy N."/>
            <person name="Sisk P."/>
            <person name="Stolte C."/>
            <person name="Sykes S."/>
            <person name="Wortman J."/>
            <person name="Nusbaum C."/>
            <person name="Birren B."/>
        </authorList>
    </citation>
    <scope>NUCLEOTIDE SEQUENCE [LARGE SCALE GENOMIC DNA]</scope>
    <source>
        <strain evidence="1">25433</strain>
    </source>
</reference>
<dbReference type="HOGENOM" id="CLU_1475220_0_0_1"/>
<evidence type="ECO:0000313" key="1">
    <source>
        <dbReference type="EMBL" id="EXM35606.1"/>
    </source>
</evidence>
<gene>
    <name evidence="1" type="ORF">FOTG_00060</name>
</gene>
<organism evidence="1">
    <name type="scientific">Fusarium oxysporum f. sp. vasinfectum 25433</name>
    <dbReference type="NCBI Taxonomy" id="1089449"/>
    <lineage>
        <taxon>Eukaryota</taxon>
        <taxon>Fungi</taxon>
        <taxon>Dikarya</taxon>
        <taxon>Ascomycota</taxon>
        <taxon>Pezizomycotina</taxon>
        <taxon>Sordariomycetes</taxon>
        <taxon>Hypocreomycetidae</taxon>
        <taxon>Hypocreales</taxon>
        <taxon>Nectriaceae</taxon>
        <taxon>Fusarium</taxon>
        <taxon>Fusarium oxysporum species complex</taxon>
    </lineage>
</organism>
<dbReference type="EMBL" id="JH657918">
    <property type="protein sequence ID" value="EXM35606.1"/>
    <property type="molecule type" value="Genomic_DNA"/>
</dbReference>
<dbReference type="Proteomes" id="UP000030701">
    <property type="component" value="Unassembled WGS sequence"/>
</dbReference>
<proteinExistence type="predicted"/>
<dbReference type="AlphaFoldDB" id="X0MQ74"/>
<protein>
    <submittedName>
        <fullName evidence="1">Uncharacterized protein</fullName>
    </submittedName>
</protein>
<accession>X0MQ74</accession>
<name>X0MQ74_FUSOX</name>
<reference evidence="1" key="2">
    <citation type="submission" date="2012-05" db="EMBL/GenBank/DDBJ databases">
        <title>The Genome Annotation of Fusarium oxysporum Cotton.</title>
        <authorList>
            <consortium name="The Broad Institute Genomics Platform"/>
            <person name="Ma L.-J."/>
            <person name="Corby-Kistler H."/>
            <person name="Broz K."/>
            <person name="Gale L.R."/>
            <person name="Jonkers W."/>
            <person name="O'Donnell K."/>
            <person name="Ploetz R."/>
            <person name="Steinberg C."/>
            <person name="Schwartz D.C."/>
            <person name="VanEtten H."/>
            <person name="Zhou S."/>
            <person name="Young S.K."/>
            <person name="Zeng Q."/>
            <person name="Gargeya S."/>
            <person name="Fitzgerald M."/>
            <person name="Abouelleil A."/>
            <person name="Alvarado L."/>
            <person name="Chapman S.B."/>
            <person name="Gainer-Dewar J."/>
            <person name="Goldberg J."/>
            <person name="Griggs A."/>
            <person name="Gujja S."/>
            <person name="Hansen M."/>
            <person name="Howarth C."/>
            <person name="Imamovic A."/>
            <person name="Ireland A."/>
            <person name="Larimer J."/>
            <person name="McCowan C."/>
            <person name="Murphy C."/>
            <person name="Pearson M."/>
            <person name="Poon T.W."/>
            <person name="Priest M."/>
            <person name="Roberts A."/>
            <person name="Saif S."/>
            <person name="Shea T."/>
            <person name="Sykes S."/>
            <person name="Wortman J."/>
            <person name="Nusbaum C."/>
            <person name="Birren B."/>
        </authorList>
    </citation>
    <scope>NUCLEOTIDE SEQUENCE</scope>
    <source>
        <strain evidence="1">25433</strain>
    </source>
</reference>